<feature type="compositionally biased region" description="Basic and acidic residues" evidence="1">
    <location>
        <begin position="46"/>
        <end position="65"/>
    </location>
</feature>
<reference evidence="2 3" key="1">
    <citation type="journal article" date="2023" name="Plants (Basel)">
        <title>Bridging the Gap: Combining Genomics and Transcriptomics Approaches to Understand Stylosanthes scabra, an Orphan Legume from the Brazilian Caatinga.</title>
        <authorList>
            <person name="Ferreira-Neto J.R.C."/>
            <person name="da Silva M.D."/>
            <person name="Binneck E."/>
            <person name="de Melo N.F."/>
            <person name="da Silva R.H."/>
            <person name="de Melo A.L.T.M."/>
            <person name="Pandolfi V."/>
            <person name="Bustamante F.O."/>
            <person name="Brasileiro-Vidal A.C."/>
            <person name="Benko-Iseppon A.M."/>
        </authorList>
    </citation>
    <scope>NUCLEOTIDE SEQUENCE [LARGE SCALE GENOMIC DNA]</scope>
    <source>
        <tissue evidence="2">Leaves</tissue>
    </source>
</reference>
<evidence type="ECO:0000256" key="1">
    <source>
        <dbReference type="SAM" id="MobiDB-lite"/>
    </source>
</evidence>
<sequence>IHNPNLYTNTRTQKARGKGSTGLETGGRRWTTAPAMEGHGATGAEARTKREMEIEKERDTERREYDTRREELRRCIPCHHALPSLTTPSHRRH</sequence>
<proteinExistence type="predicted"/>
<dbReference type="Proteomes" id="UP001341840">
    <property type="component" value="Unassembled WGS sequence"/>
</dbReference>
<organism evidence="2 3">
    <name type="scientific">Stylosanthes scabra</name>
    <dbReference type="NCBI Taxonomy" id="79078"/>
    <lineage>
        <taxon>Eukaryota</taxon>
        <taxon>Viridiplantae</taxon>
        <taxon>Streptophyta</taxon>
        <taxon>Embryophyta</taxon>
        <taxon>Tracheophyta</taxon>
        <taxon>Spermatophyta</taxon>
        <taxon>Magnoliopsida</taxon>
        <taxon>eudicotyledons</taxon>
        <taxon>Gunneridae</taxon>
        <taxon>Pentapetalae</taxon>
        <taxon>rosids</taxon>
        <taxon>fabids</taxon>
        <taxon>Fabales</taxon>
        <taxon>Fabaceae</taxon>
        <taxon>Papilionoideae</taxon>
        <taxon>50 kb inversion clade</taxon>
        <taxon>dalbergioids sensu lato</taxon>
        <taxon>Dalbergieae</taxon>
        <taxon>Pterocarpus clade</taxon>
        <taxon>Stylosanthes</taxon>
    </lineage>
</organism>
<name>A0ABU6XTQ8_9FABA</name>
<evidence type="ECO:0000313" key="2">
    <source>
        <dbReference type="EMBL" id="MED6199968.1"/>
    </source>
</evidence>
<evidence type="ECO:0000313" key="3">
    <source>
        <dbReference type="Proteomes" id="UP001341840"/>
    </source>
</evidence>
<dbReference type="EMBL" id="JASCZI010212637">
    <property type="protein sequence ID" value="MED6199968.1"/>
    <property type="molecule type" value="Genomic_DNA"/>
</dbReference>
<protein>
    <submittedName>
        <fullName evidence="2">Uncharacterized protein</fullName>
    </submittedName>
</protein>
<comment type="caution">
    <text evidence="2">The sequence shown here is derived from an EMBL/GenBank/DDBJ whole genome shotgun (WGS) entry which is preliminary data.</text>
</comment>
<feature type="non-terminal residue" evidence="2">
    <location>
        <position position="1"/>
    </location>
</feature>
<accession>A0ABU6XTQ8</accession>
<keyword evidence="3" id="KW-1185">Reference proteome</keyword>
<feature type="compositionally biased region" description="Polar residues" evidence="1">
    <location>
        <begin position="1"/>
        <end position="12"/>
    </location>
</feature>
<feature type="region of interest" description="Disordered" evidence="1">
    <location>
        <begin position="1"/>
        <end position="65"/>
    </location>
</feature>
<gene>
    <name evidence="2" type="ORF">PIB30_080827</name>
</gene>